<evidence type="ECO:0000259" key="2">
    <source>
        <dbReference type="Pfam" id="PF12164"/>
    </source>
</evidence>
<evidence type="ECO:0000313" key="3">
    <source>
        <dbReference type="EMBL" id="CAG7612068.1"/>
    </source>
</evidence>
<dbReference type="InterPro" id="IPR021997">
    <property type="entry name" value="SporV_AA"/>
</dbReference>
<keyword evidence="4" id="KW-1185">Reference proteome</keyword>
<keyword evidence="1" id="KW-0472">Membrane</keyword>
<keyword evidence="1" id="KW-1133">Transmembrane helix</keyword>
<organism evidence="3 4">
    <name type="scientific">Paenibacillus solanacearum</name>
    <dbReference type="NCBI Taxonomy" id="2048548"/>
    <lineage>
        <taxon>Bacteria</taxon>
        <taxon>Bacillati</taxon>
        <taxon>Bacillota</taxon>
        <taxon>Bacilli</taxon>
        <taxon>Bacillales</taxon>
        <taxon>Paenibacillaceae</taxon>
        <taxon>Paenibacillus</taxon>
    </lineage>
</organism>
<dbReference type="Proteomes" id="UP000693672">
    <property type="component" value="Unassembled WGS sequence"/>
</dbReference>
<dbReference type="RefSeq" id="WP_218091273.1">
    <property type="nucleotide sequence ID" value="NZ_CAJVAS010000004.1"/>
</dbReference>
<keyword evidence="1" id="KW-0812">Transmembrane</keyword>
<sequence length="221" mass="25883">MSRASIPTLYLRLRKRMRVRKGESVMLGDIAQLLADPDYEEGLKRLVLFRPERHDGNLALIDMMMIVRKVKEKYPELEIEHYGEPHILVEVYDSPKPPKLKLLLITMVCILLFIGSGLAIMNFHADVSMAEVHRRIYRLLTGRETERPLLLQIPYSIGIGVGMIIFFNHLFKKKFNEEPSPLEVEMFMYQENVNHYVITEEYGKIHEKAERESEEAKPWKS</sequence>
<feature type="domain" description="Stage V sporulation protein AA" evidence="2">
    <location>
        <begin position="8"/>
        <end position="92"/>
    </location>
</feature>
<evidence type="ECO:0000313" key="4">
    <source>
        <dbReference type="Proteomes" id="UP000693672"/>
    </source>
</evidence>
<dbReference type="Pfam" id="PF12164">
    <property type="entry name" value="SporV_AA"/>
    <property type="match status" value="1"/>
</dbReference>
<dbReference type="AlphaFoldDB" id="A0A916NH53"/>
<dbReference type="EMBL" id="CAJVAS010000004">
    <property type="protein sequence ID" value="CAG7612068.1"/>
    <property type="molecule type" value="Genomic_DNA"/>
</dbReference>
<name>A0A916NH53_9BACL</name>
<feature type="transmembrane region" description="Helical" evidence="1">
    <location>
        <begin position="102"/>
        <end position="125"/>
    </location>
</feature>
<comment type="caution">
    <text evidence="3">The sequence shown here is derived from an EMBL/GenBank/DDBJ whole genome shotgun (WGS) entry which is preliminary data.</text>
</comment>
<gene>
    <name evidence="3" type="ORF">PAESOLCIP111_01476</name>
</gene>
<evidence type="ECO:0000256" key="1">
    <source>
        <dbReference type="SAM" id="Phobius"/>
    </source>
</evidence>
<accession>A0A916NH53</accession>
<feature type="transmembrane region" description="Helical" evidence="1">
    <location>
        <begin position="149"/>
        <end position="171"/>
    </location>
</feature>
<reference evidence="3" key="1">
    <citation type="submission" date="2021-06" db="EMBL/GenBank/DDBJ databases">
        <authorList>
            <person name="Criscuolo A."/>
        </authorList>
    </citation>
    <scope>NUCLEOTIDE SEQUENCE</scope>
    <source>
        <strain evidence="3">CIP111600</strain>
    </source>
</reference>
<protein>
    <recommendedName>
        <fullName evidence="2">Stage V sporulation protein AA domain-containing protein</fullName>
    </recommendedName>
</protein>
<proteinExistence type="predicted"/>